<dbReference type="RefSeq" id="WP_240812114.1">
    <property type="nucleotide sequence ID" value="NZ_FXZA01000012.1"/>
</dbReference>
<feature type="region of interest" description="Disordered" evidence="1">
    <location>
        <begin position="236"/>
        <end position="264"/>
    </location>
</feature>
<dbReference type="Gene3D" id="3.90.190.10">
    <property type="entry name" value="Protein tyrosine phosphatase superfamily"/>
    <property type="match status" value="1"/>
</dbReference>
<dbReference type="Proteomes" id="UP000234498">
    <property type="component" value="Unassembled WGS sequence"/>
</dbReference>
<reference evidence="2 3" key="1">
    <citation type="submission" date="2017-03" db="EMBL/GenBank/DDBJ databases">
        <authorList>
            <person name="Afonso C.L."/>
            <person name="Miller P.J."/>
            <person name="Scott M.A."/>
            <person name="Spackman E."/>
            <person name="Goraichik I."/>
            <person name="Dimitrov K.M."/>
            <person name="Suarez D.L."/>
            <person name="Swayne D.E."/>
        </authorList>
    </citation>
    <scope>NUCLEOTIDE SEQUENCE [LARGE SCALE GENOMIC DNA]</scope>
    <source>
        <strain evidence="2 3">Mu101</strain>
    </source>
</reference>
<gene>
    <name evidence="2" type="ORF">BLIN101_02144</name>
</gene>
<dbReference type="AlphaFoldDB" id="A0A2H1JBP1"/>
<accession>A0A2H1JBP1</accession>
<keyword evidence="2" id="KW-0378">Hydrolase</keyword>
<dbReference type="EMBL" id="FXZA01000012">
    <property type="protein sequence ID" value="SMX84915.1"/>
    <property type="molecule type" value="Genomic_DNA"/>
</dbReference>
<organism evidence="2 3">
    <name type="scientific">Brevibacterium linens</name>
    <dbReference type="NCBI Taxonomy" id="1703"/>
    <lineage>
        <taxon>Bacteria</taxon>
        <taxon>Bacillati</taxon>
        <taxon>Actinomycetota</taxon>
        <taxon>Actinomycetes</taxon>
        <taxon>Micrococcales</taxon>
        <taxon>Brevibacteriaceae</taxon>
        <taxon>Brevibacterium</taxon>
    </lineage>
</organism>
<dbReference type="PROSITE" id="PS00383">
    <property type="entry name" value="TYR_PHOSPHATASE_1"/>
    <property type="match status" value="1"/>
</dbReference>
<protein>
    <submittedName>
        <fullName evidence="2">Protein-tyrosine phosphatase</fullName>
        <ecNumber evidence="2">3.1.3.48</ecNumber>
    </submittedName>
</protein>
<evidence type="ECO:0000313" key="3">
    <source>
        <dbReference type="Proteomes" id="UP000234498"/>
    </source>
</evidence>
<dbReference type="InterPro" id="IPR026893">
    <property type="entry name" value="Tyr/Ser_Pase_IphP-type"/>
</dbReference>
<dbReference type="GO" id="GO:0004725">
    <property type="term" value="F:protein tyrosine phosphatase activity"/>
    <property type="evidence" value="ECO:0007669"/>
    <property type="project" value="UniProtKB-EC"/>
</dbReference>
<name>A0A2H1JBP1_BRELN</name>
<evidence type="ECO:0000313" key="2">
    <source>
        <dbReference type="EMBL" id="SMX84915.1"/>
    </source>
</evidence>
<dbReference type="InterPro" id="IPR016130">
    <property type="entry name" value="Tyr_Pase_AS"/>
</dbReference>
<dbReference type="InterPro" id="IPR029021">
    <property type="entry name" value="Prot-tyrosine_phosphatase-like"/>
</dbReference>
<proteinExistence type="predicted"/>
<evidence type="ECO:0000256" key="1">
    <source>
        <dbReference type="SAM" id="MobiDB-lite"/>
    </source>
</evidence>
<dbReference type="Pfam" id="PF13350">
    <property type="entry name" value="Y_phosphatase3"/>
    <property type="match status" value="1"/>
</dbReference>
<dbReference type="SUPFAM" id="SSF52799">
    <property type="entry name" value="(Phosphotyrosine protein) phosphatases II"/>
    <property type="match status" value="1"/>
</dbReference>
<sequence length="298" mass="31617">MSLERLEIEGTFNFRDLGGPVTEAGEHRVRSGKVFRADGLAQLSDRARADIGGLGIGTVIDLRDIGERAKLPDALGDLDVRHIELPVFDDHFFPSRPLSREEMKAAAEATGIDLRDRSLGRIYELMIAHFGHRLAVAVDLIAEHCTEGMVFHCSAGKDRTGVIGAFLLELLGVGREEIVAEYAITSTHLSGGFLEAITRNFSDAGISGNLAQTATAAPAELMHEVLDRIAAEHGAASATNGGAPGGSRSLPARPRDGPGDAGSAAALPARVRAQPGLGQRVSLAARCIKLSCRHMFPM</sequence>
<dbReference type="EC" id="3.1.3.48" evidence="2"/>